<gene>
    <name evidence="8" type="ORF">C9374_005187</name>
</gene>
<dbReference type="PANTHER" id="PTHR21338">
    <property type="entry name" value="MITOCHONDRIAL RIBOSOMAL PROTEIN L41"/>
    <property type="match status" value="1"/>
</dbReference>
<organism evidence="8 9">
    <name type="scientific">Naegleria lovaniensis</name>
    <name type="common">Amoeba</name>
    <dbReference type="NCBI Taxonomy" id="51637"/>
    <lineage>
        <taxon>Eukaryota</taxon>
        <taxon>Discoba</taxon>
        <taxon>Heterolobosea</taxon>
        <taxon>Tetramitia</taxon>
        <taxon>Eutetramitia</taxon>
        <taxon>Vahlkampfiidae</taxon>
        <taxon>Naegleria</taxon>
    </lineage>
</organism>
<dbReference type="AlphaFoldDB" id="A0AA88KIV0"/>
<dbReference type="GeneID" id="68097642"/>
<dbReference type="EMBL" id="PYSW02000023">
    <property type="protein sequence ID" value="KAG2382607.1"/>
    <property type="molecule type" value="Genomic_DNA"/>
</dbReference>
<protein>
    <submittedName>
        <fullName evidence="8">Uncharacterized protein</fullName>
    </submittedName>
</protein>
<keyword evidence="6" id="KW-0687">Ribonucleoprotein</keyword>
<proteinExistence type="inferred from homology"/>
<keyword evidence="9" id="KW-1185">Reference proteome</keyword>
<evidence type="ECO:0000256" key="5">
    <source>
        <dbReference type="ARBA" id="ARBA00023128"/>
    </source>
</evidence>
<evidence type="ECO:0000256" key="2">
    <source>
        <dbReference type="ARBA" id="ARBA00010152"/>
    </source>
</evidence>
<dbReference type="Proteomes" id="UP000816034">
    <property type="component" value="Unassembled WGS sequence"/>
</dbReference>
<dbReference type="RefSeq" id="XP_044548286.1">
    <property type="nucleotide sequence ID" value="XM_044694909.1"/>
</dbReference>
<keyword evidence="5" id="KW-0496">Mitochondrion</keyword>
<evidence type="ECO:0000256" key="6">
    <source>
        <dbReference type="ARBA" id="ARBA00023274"/>
    </source>
</evidence>
<comment type="caution">
    <text evidence="8">The sequence shown here is derived from an EMBL/GenBank/DDBJ whole genome shotgun (WGS) entry which is preliminary data.</text>
</comment>
<accession>A0AA88KIV0</accession>
<evidence type="ECO:0000313" key="8">
    <source>
        <dbReference type="EMBL" id="KAG2382607.1"/>
    </source>
</evidence>
<evidence type="ECO:0000256" key="4">
    <source>
        <dbReference type="ARBA" id="ARBA00022980"/>
    </source>
</evidence>
<feature type="region of interest" description="Disordered" evidence="7">
    <location>
        <begin position="59"/>
        <end position="81"/>
    </location>
</feature>
<evidence type="ECO:0000256" key="1">
    <source>
        <dbReference type="ARBA" id="ARBA00004173"/>
    </source>
</evidence>
<evidence type="ECO:0000256" key="7">
    <source>
        <dbReference type="SAM" id="MobiDB-lite"/>
    </source>
</evidence>
<dbReference type="PANTHER" id="PTHR21338:SF0">
    <property type="entry name" value="LARGE RIBOSOMAL SUBUNIT PROTEIN ML41"/>
    <property type="match status" value="1"/>
</dbReference>
<dbReference type="GO" id="GO:0003735">
    <property type="term" value="F:structural constituent of ribosome"/>
    <property type="evidence" value="ECO:0007669"/>
    <property type="project" value="InterPro"/>
</dbReference>
<dbReference type="InterPro" id="IPR019189">
    <property type="entry name" value="Ribosomal_mL41"/>
</dbReference>
<comment type="similarity">
    <text evidence="2">Belongs to the mitochondrion-specific ribosomal protein mL41 family.</text>
</comment>
<sequence length="81" mass="9195">MKLFSEAVAQVLRRGRQPNIARQPKKLMGHFSKRHGGFIFEKEKVPIFANPDLSDFKLKPYVSHTTPKNPQKATTKTTTTA</sequence>
<dbReference type="GO" id="GO:0005762">
    <property type="term" value="C:mitochondrial large ribosomal subunit"/>
    <property type="evidence" value="ECO:0007669"/>
    <property type="project" value="InterPro"/>
</dbReference>
<keyword evidence="3" id="KW-0809">Transit peptide</keyword>
<reference evidence="8 9" key="1">
    <citation type="journal article" date="2018" name="BMC Genomics">
        <title>The genome of Naegleria lovaniensis, the basis for a comparative approach to unravel pathogenicity factors of the human pathogenic amoeba N. fowleri.</title>
        <authorList>
            <person name="Liechti N."/>
            <person name="Schurch N."/>
            <person name="Bruggmann R."/>
            <person name="Wittwer M."/>
        </authorList>
    </citation>
    <scope>NUCLEOTIDE SEQUENCE [LARGE SCALE GENOMIC DNA]</scope>
    <source>
        <strain evidence="8 9">ATCC 30569</strain>
    </source>
</reference>
<keyword evidence="4" id="KW-0689">Ribosomal protein</keyword>
<name>A0AA88KIV0_NAELO</name>
<comment type="subcellular location">
    <subcellularLocation>
        <location evidence="1">Mitochondrion</location>
    </subcellularLocation>
</comment>
<evidence type="ECO:0000313" key="9">
    <source>
        <dbReference type="Proteomes" id="UP000816034"/>
    </source>
</evidence>
<evidence type="ECO:0000256" key="3">
    <source>
        <dbReference type="ARBA" id="ARBA00022946"/>
    </source>
</evidence>
<dbReference type="GO" id="GO:0006412">
    <property type="term" value="P:translation"/>
    <property type="evidence" value="ECO:0007669"/>
    <property type="project" value="TreeGrafter"/>
</dbReference>
<feature type="compositionally biased region" description="Low complexity" evidence="7">
    <location>
        <begin position="65"/>
        <end position="81"/>
    </location>
</feature>
<dbReference type="Pfam" id="PF09809">
    <property type="entry name" value="MRP-L27"/>
    <property type="match status" value="1"/>
</dbReference>